<reference evidence="1 2" key="1">
    <citation type="journal article" date="2015" name="Int. J. Syst. Evol. Microbiol.">
        <title>Burkholderia monticola sp. nov., isolated from mountain soil.</title>
        <authorList>
            <person name="Baek I."/>
            <person name="Seo B."/>
            <person name="Lee I."/>
            <person name="Yi H."/>
            <person name="Chun J."/>
        </authorList>
    </citation>
    <scope>NUCLEOTIDE SEQUENCE [LARGE SCALE GENOMIC DNA]</scope>
    <source>
        <strain evidence="1 2">JC2948</strain>
    </source>
</reference>
<accession>A0A149PW19</accession>
<proteinExistence type="predicted"/>
<dbReference type="AlphaFoldDB" id="A0A149PW19"/>
<sequence length="75" mass="8527">MTFAEYETTHALSVELDGVNYAGTYRVMTGTVVVHFANESNFASYAPNRPETVARWLLTDLCRKVESRRRKAAKK</sequence>
<gene>
    <name evidence="1" type="ORF">CI15_09560</name>
</gene>
<evidence type="ECO:0000313" key="1">
    <source>
        <dbReference type="EMBL" id="KXU89271.1"/>
    </source>
</evidence>
<protein>
    <submittedName>
        <fullName evidence="1">Uncharacterized protein</fullName>
    </submittedName>
</protein>
<dbReference type="EMBL" id="LRBG01000005">
    <property type="protein sequence ID" value="KXU89271.1"/>
    <property type="molecule type" value="Genomic_DNA"/>
</dbReference>
<dbReference type="OrthoDB" id="9102133at2"/>
<evidence type="ECO:0000313" key="2">
    <source>
        <dbReference type="Proteomes" id="UP000075613"/>
    </source>
</evidence>
<dbReference type="Proteomes" id="UP000075613">
    <property type="component" value="Unassembled WGS sequence"/>
</dbReference>
<organism evidence="1 2">
    <name type="scientific">Paraburkholderia monticola</name>
    <dbReference type="NCBI Taxonomy" id="1399968"/>
    <lineage>
        <taxon>Bacteria</taxon>
        <taxon>Pseudomonadati</taxon>
        <taxon>Pseudomonadota</taxon>
        <taxon>Betaproteobacteria</taxon>
        <taxon>Burkholderiales</taxon>
        <taxon>Burkholderiaceae</taxon>
        <taxon>Paraburkholderia</taxon>
    </lineage>
</organism>
<comment type="caution">
    <text evidence="1">The sequence shown here is derived from an EMBL/GenBank/DDBJ whole genome shotgun (WGS) entry which is preliminary data.</text>
</comment>
<name>A0A149PW19_9BURK</name>
<keyword evidence="2" id="KW-1185">Reference proteome</keyword>